<dbReference type="PANTHER" id="PTHR30461:SF2">
    <property type="entry name" value="SERINE RECOMBINASE PINE-RELATED"/>
    <property type="match status" value="1"/>
</dbReference>
<keyword evidence="2" id="KW-0230">DNA invertase</keyword>
<evidence type="ECO:0000256" key="3">
    <source>
        <dbReference type="ARBA" id="ARBA00023125"/>
    </source>
</evidence>
<dbReference type="PROSITE" id="PS51736">
    <property type="entry name" value="RECOMBINASES_3"/>
    <property type="match status" value="1"/>
</dbReference>
<dbReference type="PANTHER" id="PTHR30461">
    <property type="entry name" value="DNA-INVERTASE FROM LAMBDOID PROPHAGE"/>
    <property type="match status" value="1"/>
</dbReference>
<evidence type="ECO:0000256" key="6">
    <source>
        <dbReference type="PROSITE-ProRule" id="PRU10137"/>
    </source>
</evidence>
<name>A0A8S5LIZ8_9CAUD</name>
<protein>
    <submittedName>
        <fullName evidence="8">Gamma delta Resolvase, site specific recombination</fullName>
    </submittedName>
</protein>
<reference evidence="8" key="1">
    <citation type="journal article" date="2021" name="Proc. Natl. Acad. Sci. U.S.A.">
        <title>A Catalog of Tens of Thousands of Viruses from Human Metagenomes Reveals Hidden Associations with Chronic Diseases.</title>
        <authorList>
            <person name="Tisza M.J."/>
            <person name="Buck C.B."/>
        </authorList>
    </citation>
    <scope>NUCLEOTIDE SEQUENCE</scope>
    <source>
        <strain evidence="8">Ct6F13</strain>
    </source>
</reference>
<evidence type="ECO:0000313" key="8">
    <source>
        <dbReference type="EMBL" id="DAD70020.1"/>
    </source>
</evidence>
<dbReference type="InterPro" id="IPR006119">
    <property type="entry name" value="Resolv_N"/>
</dbReference>
<dbReference type="InterPro" id="IPR006118">
    <property type="entry name" value="Recombinase_CS"/>
</dbReference>
<accession>A0A8S5LIZ8</accession>
<organism evidence="8">
    <name type="scientific">Myoviridae sp. ct6F13</name>
    <dbReference type="NCBI Taxonomy" id="2827602"/>
    <lineage>
        <taxon>Viruses</taxon>
        <taxon>Duplodnaviria</taxon>
        <taxon>Heunggongvirae</taxon>
        <taxon>Uroviricota</taxon>
        <taxon>Caudoviricetes</taxon>
    </lineage>
</organism>
<dbReference type="GO" id="GO:0003677">
    <property type="term" value="F:DNA binding"/>
    <property type="evidence" value="ECO:0007669"/>
    <property type="project" value="UniProtKB-KW"/>
</dbReference>
<keyword evidence="1" id="KW-0229">DNA integration</keyword>
<feature type="active site" description="O-(5'-phospho-DNA)-serine intermediate" evidence="5 6">
    <location>
        <position position="11"/>
    </location>
</feature>
<evidence type="ECO:0000256" key="2">
    <source>
        <dbReference type="ARBA" id="ARBA00023100"/>
    </source>
</evidence>
<dbReference type="PROSITE" id="PS00398">
    <property type="entry name" value="RECOMBINASES_2"/>
    <property type="match status" value="1"/>
</dbReference>
<evidence type="ECO:0000256" key="1">
    <source>
        <dbReference type="ARBA" id="ARBA00022908"/>
    </source>
</evidence>
<sequence length="205" mass="23902">MNKTFAYLRVSTKDQNLDRQRESVLKYCEDNNIEIQERDIITDKQSGKDFNREGYQTLKNGLLRSGDTLIIKELDRLGRDMTMIKEEWQFLERKGISIVVIDTPILNTVGKSDLEKTLISNIVFELLSYMAEKERLKIKQRQAEGIAAAKSKGKKFGRPRISYPDNWEEVYTKLKDGKITAVKAMELTSMKKTSFYKLIKQYENK</sequence>
<dbReference type="Pfam" id="PF00239">
    <property type="entry name" value="Resolvase"/>
    <property type="match status" value="1"/>
</dbReference>
<dbReference type="Gene3D" id="3.40.50.1390">
    <property type="entry name" value="Resolvase, N-terminal catalytic domain"/>
    <property type="match status" value="1"/>
</dbReference>
<dbReference type="InterPro" id="IPR050639">
    <property type="entry name" value="SSR_resolvase"/>
</dbReference>
<dbReference type="SMART" id="SM00857">
    <property type="entry name" value="Resolvase"/>
    <property type="match status" value="1"/>
</dbReference>
<dbReference type="CDD" id="cd03768">
    <property type="entry name" value="SR_ResInv"/>
    <property type="match status" value="1"/>
</dbReference>
<dbReference type="InterPro" id="IPR036162">
    <property type="entry name" value="Resolvase-like_N_sf"/>
</dbReference>
<dbReference type="SUPFAM" id="SSF53041">
    <property type="entry name" value="Resolvase-like"/>
    <property type="match status" value="1"/>
</dbReference>
<keyword evidence="4" id="KW-0233">DNA recombination</keyword>
<dbReference type="PROSITE" id="PS00397">
    <property type="entry name" value="RECOMBINASES_1"/>
    <property type="match status" value="1"/>
</dbReference>
<feature type="domain" description="Resolvase/invertase-type recombinase catalytic" evidence="7">
    <location>
        <begin position="3"/>
        <end position="153"/>
    </location>
</feature>
<dbReference type="GO" id="GO:0015074">
    <property type="term" value="P:DNA integration"/>
    <property type="evidence" value="ECO:0007669"/>
    <property type="project" value="UniProtKB-KW"/>
</dbReference>
<evidence type="ECO:0000256" key="4">
    <source>
        <dbReference type="ARBA" id="ARBA00023172"/>
    </source>
</evidence>
<evidence type="ECO:0000256" key="5">
    <source>
        <dbReference type="PIRSR" id="PIRSR606118-50"/>
    </source>
</evidence>
<proteinExistence type="predicted"/>
<keyword evidence="3" id="KW-0238">DNA-binding</keyword>
<dbReference type="EMBL" id="BK015859">
    <property type="protein sequence ID" value="DAD70020.1"/>
    <property type="molecule type" value="Genomic_DNA"/>
</dbReference>
<dbReference type="GO" id="GO:0000150">
    <property type="term" value="F:DNA strand exchange activity"/>
    <property type="evidence" value="ECO:0007669"/>
    <property type="project" value="UniProtKB-KW"/>
</dbReference>
<evidence type="ECO:0000259" key="7">
    <source>
        <dbReference type="PROSITE" id="PS51736"/>
    </source>
</evidence>